<protein>
    <submittedName>
        <fullName evidence="2">Uncharacterized protein LOC105043677</fullName>
    </submittedName>
</protein>
<name>A0A6I9R320_ELAGV</name>
<dbReference type="FunCoup" id="A0A6I9R320">
    <property type="interactions" value="2508"/>
</dbReference>
<dbReference type="PANTHER" id="PTHR33625:SF3">
    <property type="entry name" value="OS04G0550700 PROTEIN"/>
    <property type="match status" value="1"/>
</dbReference>
<evidence type="ECO:0000313" key="1">
    <source>
        <dbReference type="Proteomes" id="UP000504607"/>
    </source>
</evidence>
<gene>
    <name evidence="2" type="primary">LOC105043677</name>
</gene>
<reference evidence="2" key="1">
    <citation type="submission" date="2025-08" db="UniProtKB">
        <authorList>
            <consortium name="RefSeq"/>
        </authorList>
    </citation>
    <scope>IDENTIFICATION</scope>
</reference>
<dbReference type="Proteomes" id="UP000504607">
    <property type="component" value="Chromosome 4"/>
</dbReference>
<sequence>MAMRTPSGMGGGKMLRAVGRAVGAGVGGVKEAIAAGGVGRPGKPARIVCVASSGASSPASASSPTFAAASGRVPGWSSYACFGDGEEWEAVGEEEVEVEEEGELGKWGLLERLVFGRAPSKEEVEEAVSTLQQISVPSTFSQTEDGHPSYLGQVAVDKEMIPTTPQKASSIESLTDSESDWIEPAWHLYSSNTFQSKEREKVFDAFRLLQINPSIQRMVVSLSSDEAVWDAVMRNEVVQELKKSFHEVGNYETQSSDEHPDVAPGILRWILDGTKSKIMEFIHKITKLVGDLFHLQEKDENPDLFNDAVRSSFMLSIAVFIIVVVTRIQKA</sequence>
<dbReference type="PANTHER" id="PTHR33625">
    <property type="entry name" value="OS08G0179900 PROTEIN"/>
    <property type="match status" value="1"/>
</dbReference>
<dbReference type="RefSeq" id="XP_010919629.1">
    <property type="nucleotide sequence ID" value="XM_010921327.3"/>
</dbReference>
<dbReference type="OrthoDB" id="737041at2759"/>
<organism evidence="1 2">
    <name type="scientific">Elaeis guineensis var. tenera</name>
    <name type="common">Oil palm</name>
    <dbReference type="NCBI Taxonomy" id="51953"/>
    <lineage>
        <taxon>Eukaryota</taxon>
        <taxon>Viridiplantae</taxon>
        <taxon>Streptophyta</taxon>
        <taxon>Embryophyta</taxon>
        <taxon>Tracheophyta</taxon>
        <taxon>Spermatophyta</taxon>
        <taxon>Magnoliopsida</taxon>
        <taxon>Liliopsida</taxon>
        <taxon>Arecaceae</taxon>
        <taxon>Arecoideae</taxon>
        <taxon>Cocoseae</taxon>
        <taxon>Elaeidinae</taxon>
        <taxon>Elaeis</taxon>
    </lineage>
</organism>
<proteinExistence type="predicted"/>
<dbReference type="InParanoid" id="A0A6I9R320"/>
<dbReference type="AlphaFoldDB" id="A0A6I9R320"/>
<accession>A0A6I9R320</accession>
<evidence type="ECO:0000313" key="2">
    <source>
        <dbReference type="RefSeq" id="XP_010919629.1"/>
    </source>
</evidence>
<keyword evidence="1" id="KW-1185">Reference proteome</keyword>